<evidence type="ECO:0000256" key="1">
    <source>
        <dbReference type="SAM" id="MobiDB-lite"/>
    </source>
</evidence>
<dbReference type="Proteomes" id="UP000701801">
    <property type="component" value="Unassembled WGS sequence"/>
</dbReference>
<sequence>MEGKPLCSVLFRLQRVVDPKPQKNVLRLTMDNPPSSLAVRRVECSRSNVAVASRLVLALVLAVLAKADKSISLSRRESLSAPLKKKDNSNYDVVVDEEPSLTDVYPPPRDTSPGDFPATEDSSDGQKTVVGSNSTLFFEDGGATLEAMDDTTTFGDFEDSLDWALTSDDYTSSSDPKQSLFAFDSSPNHKEQSLSRILTAHASAAQLGNVMTACASRCLTQASNAVQWVMLSEQLVDIYAALVGQLSDVRTAVSDGTPDAEIAATMPLRVSEYMIESAVEKEAILSQLVNQRMNTLGLFAVTHREQLGRAREEIFVET</sequence>
<organism evidence="2 3">
    <name type="scientific">Hymenoscyphus albidus</name>
    <dbReference type="NCBI Taxonomy" id="595503"/>
    <lineage>
        <taxon>Eukaryota</taxon>
        <taxon>Fungi</taxon>
        <taxon>Dikarya</taxon>
        <taxon>Ascomycota</taxon>
        <taxon>Pezizomycotina</taxon>
        <taxon>Leotiomycetes</taxon>
        <taxon>Helotiales</taxon>
        <taxon>Helotiaceae</taxon>
        <taxon>Hymenoscyphus</taxon>
    </lineage>
</organism>
<dbReference type="OrthoDB" id="5416495at2759"/>
<proteinExistence type="predicted"/>
<accession>A0A9N9LQB4</accession>
<name>A0A9N9LQB4_9HELO</name>
<reference evidence="2" key="1">
    <citation type="submission" date="2021-07" db="EMBL/GenBank/DDBJ databases">
        <authorList>
            <person name="Durling M."/>
        </authorList>
    </citation>
    <scope>NUCLEOTIDE SEQUENCE</scope>
</reference>
<evidence type="ECO:0000313" key="3">
    <source>
        <dbReference type="Proteomes" id="UP000701801"/>
    </source>
</evidence>
<dbReference type="AlphaFoldDB" id="A0A9N9LQB4"/>
<protein>
    <submittedName>
        <fullName evidence="2">Uncharacterized protein</fullName>
    </submittedName>
</protein>
<comment type="caution">
    <text evidence="2">The sequence shown here is derived from an EMBL/GenBank/DDBJ whole genome shotgun (WGS) entry which is preliminary data.</text>
</comment>
<feature type="region of interest" description="Disordered" evidence="1">
    <location>
        <begin position="97"/>
        <end position="130"/>
    </location>
</feature>
<gene>
    <name evidence="2" type="ORF">HYALB_00012519</name>
</gene>
<dbReference type="EMBL" id="CAJVRM010000188">
    <property type="protein sequence ID" value="CAG8976721.1"/>
    <property type="molecule type" value="Genomic_DNA"/>
</dbReference>
<evidence type="ECO:0000313" key="2">
    <source>
        <dbReference type="EMBL" id="CAG8976721.1"/>
    </source>
</evidence>
<keyword evidence="3" id="KW-1185">Reference proteome</keyword>